<comment type="cofactor">
    <cofactor evidence="1">
        <name>Mg(2+)</name>
        <dbReference type="ChEBI" id="CHEBI:18420"/>
    </cofactor>
</comment>
<dbReference type="InterPro" id="IPR008949">
    <property type="entry name" value="Isoprenoid_synthase_dom_sf"/>
</dbReference>
<sequence length="358" mass="37866">MSAHTAHATLPSFADTQTLAEIRTHLDQLVTEAQTRAASYSAYTANLWEQISVSIDGGKLTRPALVVLGYQAFGGVASKALFDLACAFELLHTALLMHDDVVDRDYVRRGAPTLSAHYRDLALAAGRDSVDADHAGNSAAIIAGDLLLAEAIKIAGRSAQGLDCEAEVEAAFHRAIAQAGAGELEDLLYSLSQQPATTGEVLRMEELKTAAYSFQLPLQAGALLAGAGKEQAEVLGNVGCQLGIAYQVIDDVLGTFGDPKATGKSVDSDLREAKSTILISLANGQQGFSSQLAHYRAGKSELSDLRRALEESGAEQFARKLAHQLCTSATRSATFLRLPAAAQAMLHECTALILSRSN</sequence>
<dbReference type="PROSITE" id="PS00723">
    <property type="entry name" value="POLYPRENYL_SYNTHASE_1"/>
    <property type="match status" value="1"/>
</dbReference>
<name>A0ABQ2DSH3_9MICC</name>
<evidence type="ECO:0000256" key="5">
    <source>
        <dbReference type="ARBA" id="ARBA00022842"/>
    </source>
</evidence>
<dbReference type="PANTHER" id="PTHR12001:SF85">
    <property type="entry name" value="SHORT CHAIN ISOPRENYL DIPHOSPHATE SYNTHASE"/>
    <property type="match status" value="1"/>
</dbReference>
<dbReference type="RefSeq" id="WP_096256139.1">
    <property type="nucleotide sequence ID" value="NZ_BMKX01000010.1"/>
</dbReference>
<comment type="similarity">
    <text evidence="2 6">Belongs to the FPP/GGPP synthase family.</text>
</comment>
<dbReference type="InterPro" id="IPR033749">
    <property type="entry name" value="Polyprenyl_synt_CS"/>
</dbReference>
<accession>A0ABQ2DSH3</accession>
<keyword evidence="3 6" id="KW-0808">Transferase</keyword>
<reference evidence="8" key="1">
    <citation type="journal article" date="2019" name="Int. J. Syst. Evol. Microbiol.">
        <title>The Global Catalogue of Microorganisms (GCM) 10K type strain sequencing project: providing services to taxonomists for standard genome sequencing and annotation.</title>
        <authorList>
            <consortium name="The Broad Institute Genomics Platform"/>
            <consortium name="The Broad Institute Genome Sequencing Center for Infectious Disease"/>
            <person name="Wu L."/>
            <person name="Ma J."/>
        </authorList>
    </citation>
    <scope>NUCLEOTIDE SEQUENCE [LARGE SCALE GENOMIC DNA]</scope>
    <source>
        <strain evidence="8">CGMCC 1.3685</strain>
    </source>
</reference>
<evidence type="ECO:0000256" key="6">
    <source>
        <dbReference type="RuleBase" id="RU004466"/>
    </source>
</evidence>
<evidence type="ECO:0000256" key="1">
    <source>
        <dbReference type="ARBA" id="ARBA00001946"/>
    </source>
</evidence>
<keyword evidence="4" id="KW-0479">Metal-binding</keyword>
<dbReference type="Gene3D" id="1.10.600.10">
    <property type="entry name" value="Farnesyl Diphosphate Synthase"/>
    <property type="match status" value="1"/>
</dbReference>
<dbReference type="Pfam" id="PF00348">
    <property type="entry name" value="polyprenyl_synt"/>
    <property type="match status" value="1"/>
</dbReference>
<protein>
    <submittedName>
        <fullName evidence="7">Geranylgeranyl pyrophosphate synthase</fullName>
    </submittedName>
</protein>
<gene>
    <name evidence="7" type="ORF">GCM10007173_32450</name>
</gene>
<evidence type="ECO:0000256" key="2">
    <source>
        <dbReference type="ARBA" id="ARBA00006706"/>
    </source>
</evidence>
<dbReference type="GeneID" id="303305577"/>
<organism evidence="7 8">
    <name type="scientific">Glutamicibacter ardleyensis</name>
    <dbReference type="NCBI Taxonomy" id="225894"/>
    <lineage>
        <taxon>Bacteria</taxon>
        <taxon>Bacillati</taxon>
        <taxon>Actinomycetota</taxon>
        <taxon>Actinomycetes</taxon>
        <taxon>Micrococcales</taxon>
        <taxon>Micrococcaceae</taxon>
        <taxon>Glutamicibacter</taxon>
    </lineage>
</organism>
<evidence type="ECO:0000256" key="3">
    <source>
        <dbReference type="ARBA" id="ARBA00022679"/>
    </source>
</evidence>
<evidence type="ECO:0000256" key="4">
    <source>
        <dbReference type="ARBA" id="ARBA00022723"/>
    </source>
</evidence>
<dbReference type="EMBL" id="BMKX01000010">
    <property type="protein sequence ID" value="GGJ71086.1"/>
    <property type="molecule type" value="Genomic_DNA"/>
</dbReference>
<evidence type="ECO:0000313" key="7">
    <source>
        <dbReference type="EMBL" id="GGJ71086.1"/>
    </source>
</evidence>
<dbReference type="PANTHER" id="PTHR12001">
    <property type="entry name" value="GERANYLGERANYL PYROPHOSPHATE SYNTHASE"/>
    <property type="match status" value="1"/>
</dbReference>
<dbReference type="PROSITE" id="PS00444">
    <property type="entry name" value="POLYPRENYL_SYNTHASE_2"/>
    <property type="match status" value="1"/>
</dbReference>
<keyword evidence="8" id="KW-1185">Reference proteome</keyword>
<proteinExistence type="inferred from homology"/>
<evidence type="ECO:0000313" key="8">
    <source>
        <dbReference type="Proteomes" id="UP000606115"/>
    </source>
</evidence>
<dbReference type="InterPro" id="IPR000092">
    <property type="entry name" value="Polyprenyl_synt"/>
</dbReference>
<comment type="caution">
    <text evidence="7">The sequence shown here is derived from an EMBL/GenBank/DDBJ whole genome shotgun (WGS) entry which is preliminary data.</text>
</comment>
<dbReference type="SUPFAM" id="SSF48576">
    <property type="entry name" value="Terpenoid synthases"/>
    <property type="match status" value="1"/>
</dbReference>
<keyword evidence="5" id="KW-0460">Magnesium</keyword>
<dbReference type="SFLD" id="SFLDS00005">
    <property type="entry name" value="Isoprenoid_Synthase_Type_I"/>
    <property type="match status" value="1"/>
</dbReference>
<dbReference type="CDD" id="cd00685">
    <property type="entry name" value="Trans_IPPS_HT"/>
    <property type="match status" value="1"/>
</dbReference>
<dbReference type="Proteomes" id="UP000606115">
    <property type="component" value="Unassembled WGS sequence"/>
</dbReference>